<dbReference type="STRING" id="1642646.ING2E5A_2137"/>
<organism evidence="1 2">
    <name type="scientific">Petrimonas mucosa</name>
    <dbReference type="NCBI Taxonomy" id="1642646"/>
    <lineage>
        <taxon>Bacteria</taxon>
        <taxon>Pseudomonadati</taxon>
        <taxon>Bacteroidota</taxon>
        <taxon>Bacteroidia</taxon>
        <taxon>Bacteroidales</taxon>
        <taxon>Dysgonomonadaceae</taxon>
        <taxon>Petrimonas</taxon>
    </lineage>
</organism>
<dbReference type="KEGG" id="pmuc:ING2E5A_2137"/>
<keyword evidence="2" id="KW-1185">Reference proteome</keyword>
<name>A0A1G4G8U0_9BACT</name>
<accession>A0A1G4G8U0</accession>
<proteinExistence type="predicted"/>
<sequence>MIEDGVKIITDTRNSLIEKYAMKKIITTRNNVIWGTEEVVLIQNMTTGELKLKKNLR</sequence>
<protein>
    <submittedName>
        <fullName evidence="1">Uncharacterized protein</fullName>
    </submittedName>
</protein>
<dbReference type="Proteomes" id="UP000178485">
    <property type="component" value="Chromosome i"/>
</dbReference>
<dbReference type="AlphaFoldDB" id="A0A1G4G8U0"/>
<evidence type="ECO:0000313" key="1">
    <source>
        <dbReference type="EMBL" id="SCM58950.1"/>
    </source>
</evidence>
<dbReference type="EMBL" id="LT608328">
    <property type="protein sequence ID" value="SCM58950.1"/>
    <property type="molecule type" value="Genomic_DNA"/>
</dbReference>
<evidence type="ECO:0000313" key="2">
    <source>
        <dbReference type="Proteomes" id="UP000178485"/>
    </source>
</evidence>
<reference evidence="1 2" key="1">
    <citation type="submission" date="2016-08" db="EMBL/GenBank/DDBJ databases">
        <authorList>
            <person name="Seilhamer J.J."/>
        </authorList>
    </citation>
    <scope>NUCLEOTIDE SEQUENCE [LARGE SCALE GENOMIC DNA]</scope>
    <source>
        <strain evidence="1">ING2-E5A</strain>
    </source>
</reference>
<gene>
    <name evidence="1" type="ORF">ING2E5A_2137</name>
</gene>